<dbReference type="OrthoDB" id="2435592at2759"/>
<dbReference type="InterPro" id="IPR056251">
    <property type="entry name" value="Arm_rpt_dom"/>
</dbReference>
<dbReference type="Proteomes" id="UP000823405">
    <property type="component" value="Unassembled WGS sequence"/>
</dbReference>
<feature type="compositionally biased region" description="Polar residues" evidence="1">
    <location>
        <begin position="56"/>
        <end position="66"/>
    </location>
</feature>
<protein>
    <recommendedName>
        <fullName evidence="2">Arm-like repeat domain-containing protein</fullName>
    </recommendedName>
</protein>
<organism evidence="3 4">
    <name type="scientific">Linnemannia gamsii</name>
    <dbReference type="NCBI Taxonomy" id="64522"/>
    <lineage>
        <taxon>Eukaryota</taxon>
        <taxon>Fungi</taxon>
        <taxon>Fungi incertae sedis</taxon>
        <taxon>Mucoromycota</taxon>
        <taxon>Mortierellomycotina</taxon>
        <taxon>Mortierellomycetes</taxon>
        <taxon>Mortierellales</taxon>
        <taxon>Mortierellaceae</taxon>
        <taxon>Linnemannia</taxon>
    </lineage>
</organism>
<dbReference type="EMBL" id="JAAAIN010004137">
    <property type="protein sequence ID" value="KAG0282669.1"/>
    <property type="molecule type" value="Genomic_DNA"/>
</dbReference>
<feature type="region of interest" description="Disordered" evidence="1">
    <location>
        <begin position="1"/>
        <end position="76"/>
    </location>
</feature>
<reference evidence="3" key="1">
    <citation type="journal article" date="2020" name="Fungal Divers.">
        <title>Resolving the Mortierellaceae phylogeny through synthesis of multi-gene phylogenetics and phylogenomics.</title>
        <authorList>
            <person name="Vandepol N."/>
            <person name="Liber J."/>
            <person name="Desiro A."/>
            <person name="Na H."/>
            <person name="Kennedy M."/>
            <person name="Barry K."/>
            <person name="Grigoriev I.V."/>
            <person name="Miller A.N."/>
            <person name="O'Donnell K."/>
            <person name="Stajich J.E."/>
            <person name="Bonito G."/>
        </authorList>
    </citation>
    <scope>NUCLEOTIDE SEQUENCE</scope>
    <source>
        <strain evidence="3">NVP60</strain>
    </source>
</reference>
<evidence type="ECO:0000259" key="2">
    <source>
        <dbReference type="Pfam" id="PF23948"/>
    </source>
</evidence>
<dbReference type="AlphaFoldDB" id="A0A9P6QPB9"/>
<feature type="compositionally biased region" description="Polar residues" evidence="1">
    <location>
        <begin position="19"/>
        <end position="35"/>
    </location>
</feature>
<accession>A0A9P6QPB9</accession>
<sequence>MTKAMLSSTSGPPHPTSHQGQPNAGQGGDNQSVSSERIHKGNKFISMFRSFRQKTKATSSQSTRSKSTVKDDSTASAKQSAHLFSTAGNPESIGIDHVVSTIAVKSAPSDVHLPSPPTRPLLNVFPQNVTAPSMHITLPKLGARIETTPQLALCISLLSKTGDTVSQKDDPSQDMSPDTTAHINWVKAMKQNPIEHERTLWLGACMVGEFAKDAFKDSTEIAEMVHIGPVLDKEHYRGLLSCMIAAFDQSVILNVDLLQGLVQLIQSSPPDFLAPDDLVKVLSLLRVRLQGTHQQYSDHPYHLTLAVSRLLDVMADHKVQDLSRVEEHEPLSG</sequence>
<name>A0A9P6QPB9_9FUNG</name>
<feature type="domain" description="Arm-like repeat" evidence="2">
    <location>
        <begin position="195"/>
        <end position="332"/>
    </location>
</feature>
<feature type="non-terminal residue" evidence="3">
    <location>
        <position position="333"/>
    </location>
</feature>
<keyword evidence="4" id="KW-1185">Reference proteome</keyword>
<comment type="caution">
    <text evidence="3">The sequence shown here is derived from an EMBL/GenBank/DDBJ whole genome shotgun (WGS) entry which is preliminary data.</text>
</comment>
<dbReference type="Pfam" id="PF23948">
    <property type="entry name" value="ARM_5"/>
    <property type="match status" value="1"/>
</dbReference>
<evidence type="ECO:0000313" key="3">
    <source>
        <dbReference type="EMBL" id="KAG0282669.1"/>
    </source>
</evidence>
<proteinExistence type="predicted"/>
<gene>
    <name evidence="3" type="ORF">BGZ97_008887</name>
</gene>
<evidence type="ECO:0000256" key="1">
    <source>
        <dbReference type="SAM" id="MobiDB-lite"/>
    </source>
</evidence>
<evidence type="ECO:0000313" key="4">
    <source>
        <dbReference type="Proteomes" id="UP000823405"/>
    </source>
</evidence>